<dbReference type="OrthoDB" id="3027644at2759"/>
<dbReference type="Gene3D" id="1.10.8.430">
    <property type="entry name" value="Helical domain of apoptotic protease-activating factors"/>
    <property type="match status" value="1"/>
</dbReference>
<sequence length="289" mass="32976">MLDAIIKEIKSIKKEVKEIYDKKLYGIGVPQAGMCSHGSSSRISAPSVEEETVIGFDQEAEMIKERLLDNNVRKQLEVISIVGMPGLGKTTLARKVYNDLLIVYHFYIRGWTYVSHAPVKRDLLLSILNSIVGHMDEMYTLSDEKLGEELYKRLSGKRYLIVMDDIWHIQAWIDLKNYFPNNNNGSRIIFTSRITDRALYAKPDSSSHFLRFLTEDESWDLLRIKVFGKESYPPDFVEIGKQIAVKCQGLPLAIVVIAGLLAKTDQTQDWWKQVAESHSLKTMKSQCGS</sequence>
<evidence type="ECO:0000256" key="1">
    <source>
        <dbReference type="ARBA" id="ARBA00022614"/>
    </source>
</evidence>
<keyword evidence="5" id="KW-1185">Reference proteome</keyword>
<dbReference type="Proteomes" id="UP000325577">
    <property type="component" value="Linkage Group LG19"/>
</dbReference>
<dbReference type="InterPro" id="IPR042197">
    <property type="entry name" value="Apaf_helical"/>
</dbReference>
<evidence type="ECO:0000313" key="5">
    <source>
        <dbReference type="Proteomes" id="UP000325577"/>
    </source>
</evidence>
<evidence type="ECO:0000259" key="3">
    <source>
        <dbReference type="Pfam" id="PF00931"/>
    </source>
</evidence>
<dbReference type="PANTHER" id="PTHR36766:SF44">
    <property type="entry name" value="NBS-CODING RESISTANCE GENE ANALOG"/>
    <property type="match status" value="1"/>
</dbReference>
<evidence type="ECO:0000256" key="2">
    <source>
        <dbReference type="ARBA" id="ARBA00022821"/>
    </source>
</evidence>
<dbReference type="SUPFAM" id="SSF52540">
    <property type="entry name" value="P-loop containing nucleoside triphosphate hydrolases"/>
    <property type="match status" value="1"/>
</dbReference>
<gene>
    <name evidence="4" type="ORF">F0562_032473</name>
</gene>
<proteinExistence type="predicted"/>
<dbReference type="PANTHER" id="PTHR36766">
    <property type="entry name" value="PLANT BROAD-SPECTRUM MILDEW RESISTANCE PROTEIN RPW8"/>
    <property type="match status" value="1"/>
</dbReference>
<dbReference type="PRINTS" id="PR00364">
    <property type="entry name" value="DISEASERSIST"/>
</dbReference>
<dbReference type="InterPro" id="IPR027417">
    <property type="entry name" value="P-loop_NTPase"/>
</dbReference>
<dbReference type="FunFam" id="3.40.50.300:FF:001091">
    <property type="entry name" value="Probable disease resistance protein At1g61300"/>
    <property type="match status" value="1"/>
</dbReference>
<feature type="domain" description="NB-ARC" evidence="3">
    <location>
        <begin position="58"/>
        <end position="230"/>
    </location>
</feature>
<dbReference type="GO" id="GO:0006952">
    <property type="term" value="P:defense response"/>
    <property type="evidence" value="ECO:0007669"/>
    <property type="project" value="UniProtKB-KW"/>
</dbReference>
<keyword evidence="1" id="KW-0433">Leucine-rich repeat</keyword>
<dbReference type="GO" id="GO:0043531">
    <property type="term" value="F:ADP binding"/>
    <property type="evidence" value="ECO:0007669"/>
    <property type="project" value="InterPro"/>
</dbReference>
<name>A0A5J5AP49_9ASTE</name>
<accession>A0A5J5AP49</accession>
<evidence type="ECO:0000313" key="4">
    <source>
        <dbReference type="EMBL" id="KAA8532440.1"/>
    </source>
</evidence>
<reference evidence="4 5" key="1">
    <citation type="submission" date="2019-09" db="EMBL/GenBank/DDBJ databases">
        <title>A chromosome-level genome assembly of the Chinese tupelo Nyssa sinensis.</title>
        <authorList>
            <person name="Yang X."/>
            <person name="Kang M."/>
            <person name="Yang Y."/>
            <person name="Xiong H."/>
            <person name="Wang M."/>
            <person name="Zhang Z."/>
            <person name="Wang Z."/>
            <person name="Wu H."/>
            <person name="Ma T."/>
            <person name="Liu J."/>
            <person name="Xi Z."/>
        </authorList>
    </citation>
    <scope>NUCLEOTIDE SEQUENCE [LARGE SCALE GENOMIC DNA]</scope>
    <source>
        <strain evidence="4">J267</strain>
        <tissue evidence="4">Leaf</tissue>
    </source>
</reference>
<organism evidence="4 5">
    <name type="scientific">Nyssa sinensis</name>
    <dbReference type="NCBI Taxonomy" id="561372"/>
    <lineage>
        <taxon>Eukaryota</taxon>
        <taxon>Viridiplantae</taxon>
        <taxon>Streptophyta</taxon>
        <taxon>Embryophyta</taxon>
        <taxon>Tracheophyta</taxon>
        <taxon>Spermatophyta</taxon>
        <taxon>Magnoliopsida</taxon>
        <taxon>eudicotyledons</taxon>
        <taxon>Gunneridae</taxon>
        <taxon>Pentapetalae</taxon>
        <taxon>asterids</taxon>
        <taxon>Cornales</taxon>
        <taxon>Nyssaceae</taxon>
        <taxon>Nyssa</taxon>
    </lineage>
</organism>
<dbReference type="Gene3D" id="3.40.50.300">
    <property type="entry name" value="P-loop containing nucleotide triphosphate hydrolases"/>
    <property type="match status" value="1"/>
</dbReference>
<protein>
    <recommendedName>
        <fullName evidence="3">NB-ARC domain-containing protein</fullName>
    </recommendedName>
</protein>
<dbReference type="EMBL" id="CM018042">
    <property type="protein sequence ID" value="KAA8532440.1"/>
    <property type="molecule type" value="Genomic_DNA"/>
</dbReference>
<keyword evidence="2" id="KW-0611">Plant defense</keyword>
<dbReference type="Pfam" id="PF00931">
    <property type="entry name" value="NB-ARC"/>
    <property type="match status" value="1"/>
</dbReference>
<dbReference type="AlphaFoldDB" id="A0A5J5AP49"/>
<dbReference type="InterPro" id="IPR002182">
    <property type="entry name" value="NB-ARC"/>
</dbReference>